<dbReference type="Proteomes" id="UP000466578">
    <property type="component" value="Chromosome"/>
</dbReference>
<proteinExistence type="predicted"/>
<protein>
    <submittedName>
        <fullName evidence="1">Uncharacterized protein</fullName>
    </submittedName>
</protein>
<dbReference type="EMBL" id="AP022597">
    <property type="protein sequence ID" value="BBY72455.1"/>
    <property type="molecule type" value="Genomic_DNA"/>
</dbReference>
<name>A0ABM7KE38_9MYCO</name>
<evidence type="ECO:0000313" key="1">
    <source>
        <dbReference type="EMBL" id="BBY72455.1"/>
    </source>
</evidence>
<reference evidence="1 2" key="1">
    <citation type="journal article" date="2019" name="Emerg. Microbes Infect.">
        <title>Comprehensive subspecies identification of 175 nontuberculous mycobacteria species based on 7547 genomic profiles.</title>
        <authorList>
            <person name="Matsumoto Y."/>
            <person name="Kinjo T."/>
            <person name="Motooka D."/>
            <person name="Nabeya D."/>
            <person name="Jung N."/>
            <person name="Uechi K."/>
            <person name="Horii T."/>
            <person name="Iida T."/>
            <person name="Fujita J."/>
            <person name="Nakamura S."/>
        </authorList>
    </citation>
    <scope>NUCLEOTIDE SEQUENCE [LARGE SCALE GENOMIC DNA]</scope>
    <source>
        <strain evidence="1 2">JCM 30622</strain>
    </source>
</reference>
<gene>
    <name evidence="1" type="ORF">MPRI_46420</name>
</gene>
<sequence>MKQRRQPRPGDRVRVQFGPRVIEGTVIRVRGDYMTISVVVDDSDDAIDRFVRTDALVPA</sequence>
<evidence type="ECO:0000313" key="2">
    <source>
        <dbReference type="Proteomes" id="UP000466578"/>
    </source>
</evidence>
<accession>A0ABM7KE38</accession>
<keyword evidence="2" id="KW-1185">Reference proteome</keyword>
<organism evidence="1 2">
    <name type="scientific">Mycobacterium paraintracellulare</name>
    <dbReference type="NCBI Taxonomy" id="1138383"/>
    <lineage>
        <taxon>Bacteria</taxon>
        <taxon>Bacillati</taxon>
        <taxon>Actinomycetota</taxon>
        <taxon>Actinomycetes</taxon>
        <taxon>Mycobacteriales</taxon>
        <taxon>Mycobacteriaceae</taxon>
        <taxon>Mycobacterium</taxon>
        <taxon>Mycobacterium avium complex (MAC)</taxon>
    </lineage>
</organism>